<keyword evidence="2" id="KW-0812">Transmembrane</keyword>
<dbReference type="RefSeq" id="WP_148072394.1">
    <property type="nucleotide sequence ID" value="NZ_CP042913.1"/>
</dbReference>
<evidence type="ECO:0000256" key="2">
    <source>
        <dbReference type="SAM" id="Phobius"/>
    </source>
</evidence>
<dbReference type="KEGG" id="bgok:Pr1d_09210"/>
<evidence type="ECO:0000256" key="1">
    <source>
        <dbReference type="SAM" id="Coils"/>
    </source>
</evidence>
<dbReference type="OrthoDB" id="279164at2"/>
<evidence type="ECO:0000313" key="3">
    <source>
        <dbReference type="EMBL" id="QEG33657.1"/>
    </source>
</evidence>
<evidence type="ECO:0000313" key="4">
    <source>
        <dbReference type="Proteomes" id="UP000323917"/>
    </source>
</evidence>
<keyword evidence="4" id="KW-1185">Reference proteome</keyword>
<reference evidence="3 4" key="1">
    <citation type="submission" date="2019-08" db="EMBL/GenBank/DDBJ databases">
        <title>Deep-cultivation of Planctomycetes and their phenomic and genomic characterization uncovers novel biology.</title>
        <authorList>
            <person name="Wiegand S."/>
            <person name="Jogler M."/>
            <person name="Boedeker C."/>
            <person name="Pinto D."/>
            <person name="Vollmers J."/>
            <person name="Rivas-Marin E."/>
            <person name="Kohn T."/>
            <person name="Peeters S.H."/>
            <person name="Heuer A."/>
            <person name="Rast P."/>
            <person name="Oberbeckmann S."/>
            <person name="Bunk B."/>
            <person name="Jeske O."/>
            <person name="Meyerdierks A."/>
            <person name="Storesund J.E."/>
            <person name="Kallscheuer N."/>
            <person name="Luecker S."/>
            <person name="Lage O.M."/>
            <person name="Pohl T."/>
            <person name="Merkel B.J."/>
            <person name="Hornburger P."/>
            <person name="Mueller R.-W."/>
            <person name="Bruemmer F."/>
            <person name="Labrenz M."/>
            <person name="Spormann A.M."/>
            <person name="Op den Camp H."/>
            <person name="Overmann J."/>
            <person name="Amann R."/>
            <person name="Jetten M.S.M."/>
            <person name="Mascher T."/>
            <person name="Medema M.H."/>
            <person name="Devos D.P."/>
            <person name="Kaster A.-K."/>
            <person name="Ovreas L."/>
            <person name="Rohde M."/>
            <person name="Galperin M.Y."/>
            <person name="Jogler C."/>
        </authorList>
    </citation>
    <scope>NUCLEOTIDE SEQUENCE [LARGE SCALE GENOMIC DNA]</scope>
    <source>
        <strain evidence="3 4">Pr1d</strain>
    </source>
</reference>
<accession>A0A5B9Q3U3</accession>
<dbReference type="AlphaFoldDB" id="A0A5B9Q3U3"/>
<keyword evidence="2" id="KW-1133">Transmembrane helix</keyword>
<keyword evidence="1" id="KW-0175">Coiled coil</keyword>
<proteinExistence type="predicted"/>
<name>A0A5B9Q3U3_9BACT</name>
<organism evidence="3 4">
    <name type="scientific">Bythopirellula goksoeyrii</name>
    <dbReference type="NCBI Taxonomy" id="1400387"/>
    <lineage>
        <taxon>Bacteria</taxon>
        <taxon>Pseudomonadati</taxon>
        <taxon>Planctomycetota</taxon>
        <taxon>Planctomycetia</taxon>
        <taxon>Pirellulales</taxon>
        <taxon>Lacipirellulaceae</taxon>
        <taxon>Bythopirellula</taxon>
    </lineage>
</organism>
<feature type="coiled-coil region" evidence="1">
    <location>
        <begin position="89"/>
        <end position="116"/>
    </location>
</feature>
<keyword evidence="2" id="KW-0472">Membrane</keyword>
<dbReference type="EMBL" id="CP042913">
    <property type="protein sequence ID" value="QEG33657.1"/>
    <property type="molecule type" value="Genomic_DNA"/>
</dbReference>
<dbReference type="Proteomes" id="UP000323917">
    <property type="component" value="Chromosome"/>
</dbReference>
<gene>
    <name evidence="3" type="ORF">Pr1d_09210</name>
</gene>
<protein>
    <submittedName>
        <fullName evidence="3">Uncharacterized protein</fullName>
    </submittedName>
</protein>
<feature type="transmembrane region" description="Helical" evidence="2">
    <location>
        <begin position="6"/>
        <end position="27"/>
    </location>
</feature>
<sequence length="122" mass="13654">MLIFSAGTPVAIFMFLVGCALLVSILLKRSYRYFGKAKGSTVITGLEHLPRPKSSWDGTYRDAGAIVDRKEVEMAELARDLSGQLTTKMIVLEQLISESQKQIDRMEELLKEMETIGKEKVS</sequence>